<dbReference type="Gene3D" id="3.80.10.10">
    <property type="entry name" value="Ribonuclease Inhibitor"/>
    <property type="match status" value="1"/>
</dbReference>
<dbReference type="PANTHER" id="PTHR13318">
    <property type="entry name" value="PARTNER OF PAIRED, ISOFORM B-RELATED"/>
    <property type="match status" value="1"/>
</dbReference>
<accession>A0A7S1PH95</accession>
<dbReference type="AlphaFoldDB" id="A0A7S1PH95"/>
<protein>
    <submittedName>
        <fullName evidence="1">Uncharacterized protein</fullName>
    </submittedName>
</protein>
<dbReference type="EMBL" id="HBGD01001913">
    <property type="protein sequence ID" value="CAD9078370.1"/>
    <property type="molecule type" value="Transcribed_RNA"/>
</dbReference>
<name>A0A7S1PH95_9EUKA</name>
<evidence type="ECO:0000313" key="1">
    <source>
        <dbReference type="EMBL" id="CAD9078370.1"/>
    </source>
</evidence>
<dbReference type="SUPFAM" id="SSF52058">
    <property type="entry name" value="L domain-like"/>
    <property type="match status" value="1"/>
</dbReference>
<organism evidence="1">
    <name type="scientific">Percolomonas cosmopolitus</name>
    <dbReference type="NCBI Taxonomy" id="63605"/>
    <lineage>
        <taxon>Eukaryota</taxon>
        <taxon>Discoba</taxon>
        <taxon>Heterolobosea</taxon>
        <taxon>Tetramitia</taxon>
        <taxon>Eutetramitia</taxon>
        <taxon>Percolomonadidae</taxon>
        <taxon>Percolomonas</taxon>
    </lineage>
</organism>
<dbReference type="GO" id="GO:0031146">
    <property type="term" value="P:SCF-dependent proteasomal ubiquitin-dependent protein catabolic process"/>
    <property type="evidence" value="ECO:0007669"/>
    <property type="project" value="TreeGrafter"/>
</dbReference>
<dbReference type="GO" id="GO:0019005">
    <property type="term" value="C:SCF ubiquitin ligase complex"/>
    <property type="evidence" value="ECO:0007669"/>
    <property type="project" value="TreeGrafter"/>
</dbReference>
<dbReference type="InterPro" id="IPR032675">
    <property type="entry name" value="LRR_dom_sf"/>
</dbReference>
<sequence>MIPAPHPLHNLVRDTIPIIFEDFIQPVTDSFHKFSDCDLEFFGSFVRCWQFSPHVNVKSFLRRIRRDAETPSRPPFYIDASRNMTIDNETFTFFRHVRELNISFASFAQYNSSVFSNLRGIHTLRAANNNRLTDEACTHLRGIQCLSIELCTSLTDHAFENFHGIKSLCMANLQTSSVTNQAFLQLRGIQKLDMSNCVQATITDDALRNIVGIRELDISNCNQFTDSAMTHIRGVDTIRMQNLTQITENGLRNICGARIIDIWGCNNANITKNFLRNCSHCEELVLVKTPIHVQRDDLNSMSQLFSNVMLLRVDDRFSDSETLAQIQECIEERGGKMMIE</sequence>
<proteinExistence type="predicted"/>
<reference evidence="1" key="1">
    <citation type="submission" date="2021-01" db="EMBL/GenBank/DDBJ databases">
        <authorList>
            <person name="Corre E."/>
            <person name="Pelletier E."/>
            <person name="Niang G."/>
            <person name="Scheremetjew M."/>
            <person name="Finn R."/>
            <person name="Kale V."/>
            <person name="Holt S."/>
            <person name="Cochrane G."/>
            <person name="Meng A."/>
            <person name="Brown T."/>
            <person name="Cohen L."/>
        </authorList>
    </citation>
    <scope>NUCLEOTIDE SEQUENCE</scope>
    <source>
        <strain evidence="1">WS</strain>
    </source>
</reference>
<gene>
    <name evidence="1" type="ORF">PCOS0759_LOCUS1602</name>
</gene>